<keyword evidence="1" id="KW-0732">Signal</keyword>
<evidence type="ECO:0000313" key="4">
    <source>
        <dbReference type="Proteomes" id="UP000256709"/>
    </source>
</evidence>
<dbReference type="PROSITE" id="PS50914">
    <property type="entry name" value="BON"/>
    <property type="match status" value="3"/>
</dbReference>
<protein>
    <submittedName>
        <fullName evidence="3">Transporter</fullName>
    </submittedName>
</protein>
<dbReference type="Pfam" id="PF04972">
    <property type="entry name" value="BON"/>
    <property type="match status" value="3"/>
</dbReference>
<evidence type="ECO:0000259" key="2">
    <source>
        <dbReference type="PROSITE" id="PS50914"/>
    </source>
</evidence>
<accession>A0A3E0VAG1</accession>
<feature type="domain" description="BON" evidence="2">
    <location>
        <begin position="9"/>
        <end position="77"/>
    </location>
</feature>
<gene>
    <name evidence="3" type="ORF">B7R21_18185</name>
</gene>
<dbReference type="PANTHER" id="PTHR34606:SF4">
    <property type="entry name" value="OUTER MEMBRANE LIPOPROTEIN DOLP"/>
    <property type="match status" value="1"/>
</dbReference>
<dbReference type="EMBL" id="NBXA01000048">
    <property type="protein sequence ID" value="RFA06836.1"/>
    <property type="molecule type" value="Genomic_DNA"/>
</dbReference>
<feature type="domain" description="BON" evidence="2">
    <location>
        <begin position="154"/>
        <end position="222"/>
    </location>
</feature>
<reference evidence="3 4" key="1">
    <citation type="submission" date="2017-04" db="EMBL/GenBank/DDBJ databases">
        <title>Comparative genome analysis of Subtercola boreus.</title>
        <authorList>
            <person name="Cho Y.-J."/>
            <person name="Cho A."/>
            <person name="Kim O.-S."/>
            <person name="Lee J.-I."/>
        </authorList>
    </citation>
    <scope>NUCLEOTIDE SEQUENCE [LARGE SCALE GENOMIC DNA]</scope>
    <source>
        <strain evidence="3 4">P27444</strain>
    </source>
</reference>
<comment type="caution">
    <text evidence="3">The sequence shown here is derived from an EMBL/GenBank/DDBJ whole genome shotgun (WGS) entry which is preliminary data.</text>
</comment>
<name>A0A3E0VAG1_9MICO</name>
<dbReference type="SMART" id="SM00749">
    <property type="entry name" value="BON"/>
    <property type="match status" value="3"/>
</dbReference>
<dbReference type="InterPro" id="IPR007055">
    <property type="entry name" value="BON_dom"/>
</dbReference>
<sequence length="223" mass="24508">MSIATPLRSDHDVQTAVEDELDWSPELDAASIGVSSDDGAITLSGEVSTYLQRTAATKAALRVRGVRTVVDNITVHSTISNTPTENDIAKSIERALEWTAGIPTTVKAEVNGHVVRLTGEVEWNFEREDARRAIQRIKGVDYVENLITLRARPKDASAAKHITAALERNASLFGTDITVHVTDTTAKLTGSVHTWAQRRTAEHIAWSSPYVTHIENQIIVSWF</sequence>
<proteinExistence type="predicted"/>
<evidence type="ECO:0000256" key="1">
    <source>
        <dbReference type="ARBA" id="ARBA00022729"/>
    </source>
</evidence>
<evidence type="ECO:0000313" key="3">
    <source>
        <dbReference type="EMBL" id="RFA06836.1"/>
    </source>
</evidence>
<dbReference type="AlphaFoldDB" id="A0A3E0VAG1"/>
<dbReference type="InterPro" id="IPR014004">
    <property type="entry name" value="Transpt-assoc_nodulatn_dom_bac"/>
</dbReference>
<dbReference type="InterPro" id="IPR051686">
    <property type="entry name" value="Lipoprotein_DolP"/>
</dbReference>
<feature type="domain" description="BON" evidence="2">
    <location>
        <begin position="84"/>
        <end position="151"/>
    </location>
</feature>
<organism evidence="3 4">
    <name type="scientific">Subtercola boreus</name>
    <dbReference type="NCBI Taxonomy" id="120213"/>
    <lineage>
        <taxon>Bacteria</taxon>
        <taxon>Bacillati</taxon>
        <taxon>Actinomycetota</taxon>
        <taxon>Actinomycetes</taxon>
        <taxon>Micrococcales</taxon>
        <taxon>Microbacteriaceae</taxon>
        <taxon>Subtercola</taxon>
    </lineage>
</organism>
<dbReference type="PANTHER" id="PTHR34606">
    <property type="entry name" value="BON DOMAIN-CONTAINING PROTEIN"/>
    <property type="match status" value="1"/>
</dbReference>
<dbReference type="Proteomes" id="UP000256709">
    <property type="component" value="Unassembled WGS sequence"/>
</dbReference>
<dbReference type="Gene3D" id="3.30.1340.30">
    <property type="match status" value="3"/>
</dbReference>
<dbReference type="OrthoDB" id="870892at2"/>
<dbReference type="RefSeq" id="WP_116284681.1">
    <property type="nucleotide sequence ID" value="NZ_NBXA01000048.1"/>
</dbReference>